<feature type="non-terminal residue" evidence="2">
    <location>
        <position position="279"/>
    </location>
</feature>
<accession>A0A146K9V4</accession>
<sequence>TIQIDDKTVLHLNAILNAVQYLDELIKLSNDQDISPDLIAGHQLPKLEPKFSVNELKCHFQNLNNEKREQKPSELVVYPKIMKIFKKILEKKERADWFTVRVDEKVHQAEDYYKTIPFGMCLSIIAARLHANFVQNIDIDLKSKISLTQIKQSAELYGGLLTEQIVVMKGESFTSAAHLKDPNRMGRVCYNCVLSKPKCYGSIGEILRDFLLIGLNCRFYNKSMEHLEKIGLEFIKEVVKEFEHEFELDFSWAHVAMGNSEKVDKIFQEMQKFKEKKEE</sequence>
<dbReference type="EMBL" id="GDID01003872">
    <property type="protein sequence ID" value="JAP92734.1"/>
    <property type="molecule type" value="Transcribed_RNA"/>
</dbReference>
<dbReference type="AlphaFoldDB" id="A0A146K9V4"/>
<evidence type="ECO:0000256" key="1">
    <source>
        <dbReference type="ARBA" id="ARBA00023117"/>
    </source>
</evidence>
<proteinExistence type="predicted"/>
<keyword evidence="1" id="KW-0103">Bromodomain</keyword>
<organism evidence="2">
    <name type="scientific">Trepomonas sp. PC1</name>
    <dbReference type="NCBI Taxonomy" id="1076344"/>
    <lineage>
        <taxon>Eukaryota</taxon>
        <taxon>Metamonada</taxon>
        <taxon>Diplomonadida</taxon>
        <taxon>Hexamitidae</taxon>
        <taxon>Hexamitinae</taxon>
        <taxon>Trepomonas</taxon>
    </lineage>
</organism>
<evidence type="ECO:0000313" key="2">
    <source>
        <dbReference type="EMBL" id="JAP92734.1"/>
    </source>
</evidence>
<dbReference type="Gene3D" id="1.20.920.10">
    <property type="entry name" value="Bromodomain-like"/>
    <property type="match status" value="1"/>
</dbReference>
<feature type="non-terminal residue" evidence="2">
    <location>
        <position position="1"/>
    </location>
</feature>
<dbReference type="SUPFAM" id="SSF47370">
    <property type="entry name" value="Bromodomain"/>
    <property type="match status" value="1"/>
</dbReference>
<name>A0A146K9V4_9EUKA</name>
<gene>
    <name evidence="2" type="ORF">TPC1_15222</name>
</gene>
<dbReference type="InterPro" id="IPR036427">
    <property type="entry name" value="Bromodomain-like_sf"/>
</dbReference>
<protein>
    <submittedName>
        <fullName evidence="2">Uncharacterized protein</fullName>
    </submittedName>
</protein>
<reference evidence="2" key="1">
    <citation type="submission" date="2015-07" db="EMBL/GenBank/DDBJ databases">
        <title>Adaptation to a free-living lifestyle via gene acquisitions in the diplomonad Trepomonas sp. PC1.</title>
        <authorList>
            <person name="Xu F."/>
            <person name="Jerlstrom-Hultqvist J."/>
            <person name="Kolisko M."/>
            <person name="Simpson A.G.B."/>
            <person name="Roger A.J."/>
            <person name="Svard S.G."/>
            <person name="Andersson J.O."/>
        </authorList>
    </citation>
    <scope>NUCLEOTIDE SEQUENCE</scope>
    <source>
        <strain evidence="2">PC1</strain>
    </source>
</reference>